<evidence type="ECO:0000256" key="4">
    <source>
        <dbReference type="PIRSR" id="PIRSR000350-2"/>
    </source>
</evidence>
<reference evidence="9 10" key="1">
    <citation type="submission" date="2019-09" db="EMBL/GenBank/DDBJ databases">
        <title>Nitrincola iocasae sp. nov., a bacterium isolated from the sediment collected at a cold seep field in South China Sea.</title>
        <authorList>
            <person name="Zhang H."/>
            <person name="Wang H."/>
            <person name="Li C."/>
        </authorList>
    </citation>
    <scope>NUCLEOTIDE SEQUENCE [LARGE SCALE GENOMIC DNA]</scope>
    <source>
        <strain evidence="9 10">KXZD1103</strain>
    </source>
</reference>
<dbReference type="PANTHER" id="PTHR43014">
    <property type="entry name" value="MERCURIC REDUCTASE"/>
    <property type="match status" value="1"/>
</dbReference>
<dbReference type="InterPro" id="IPR001100">
    <property type="entry name" value="Pyr_nuc-diS_OxRdtase"/>
</dbReference>
<dbReference type="Gene3D" id="3.50.50.60">
    <property type="entry name" value="FAD/NAD(P)-binding domain"/>
    <property type="match status" value="2"/>
</dbReference>
<dbReference type="AlphaFoldDB" id="A0A5J6LDL2"/>
<keyword evidence="3 5" id="KW-0274">FAD</keyword>
<dbReference type="Pfam" id="PF02852">
    <property type="entry name" value="Pyr_redox_dim"/>
    <property type="match status" value="1"/>
</dbReference>
<dbReference type="InterPro" id="IPR036188">
    <property type="entry name" value="FAD/NAD-bd_sf"/>
</dbReference>
<keyword evidence="9" id="KW-0560">Oxidoreductase</keyword>
<feature type="binding site" evidence="5">
    <location>
        <begin position="177"/>
        <end position="184"/>
    </location>
    <ligand>
        <name>NAD(+)</name>
        <dbReference type="ChEBI" id="CHEBI:57540"/>
    </ligand>
</feature>
<dbReference type="SUPFAM" id="SSF51905">
    <property type="entry name" value="FAD/NAD(P)-binding domain"/>
    <property type="match status" value="2"/>
</dbReference>
<feature type="active site" description="Proton acceptor" evidence="4">
    <location>
        <position position="434"/>
    </location>
</feature>
<evidence type="ECO:0000259" key="7">
    <source>
        <dbReference type="Pfam" id="PF02852"/>
    </source>
</evidence>
<dbReference type="GO" id="GO:0004148">
    <property type="term" value="F:dihydrolipoyl dehydrogenase (NADH) activity"/>
    <property type="evidence" value="ECO:0007669"/>
    <property type="project" value="UniProtKB-EC"/>
</dbReference>
<feature type="disulfide bond" description="Redox-active" evidence="6">
    <location>
        <begin position="43"/>
        <end position="48"/>
    </location>
</feature>
<evidence type="ECO:0000256" key="6">
    <source>
        <dbReference type="PIRSR" id="PIRSR000350-4"/>
    </source>
</evidence>
<organism evidence="9 10">
    <name type="scientific">Nitrincola iocasae</name>
    <dbReference type="NCBI Taxonomy" id="2614693"/>
    <lineage>
        <taxon>Bacteria</taxon>
        <taxon>Pseudomonadati</taxon>
        <taxon>Pseudomonadota</taxon>
        <taxon>Gammaproteobacteria</taxon>
        <taxon>Oceanospirillales</taxon>
        <taxon>Oceanospirillaceae</taxon>
        <taxon>Nitrincola</taxon>
    </lineage>
</organism>
<feature type="binding site" evidence="5">
    <location>
        <position position="303"/>
    </location>
    <ligand>
        <name>FAD</name>
        <dbReference type="ChEBI" id="CHEBI:57692"/>
    </ligand>
</feature>
<dbReference type="PIRSF" id="PIRSF000350">
    <property type="entry name" value="Mercury_reductase_MerA"/>
    <property type="match status" value="1"/>
</dbReference>
<gene>
    <name evidence="9" type="ORF">F5I99_07805</name>
</gene>
<dbReference type="Pfam" id="PF07992">
    <property type="entry name" value="Pyr_redox_2"/>
    <property type="match status" value="1"/>
</dbReference>
<evidence type="ECO:0000313" key="10">
    <source>
        <dbReference type="Proteomes" id="UP000325606"/>
    </source>
</evidence>
<dbReference type="EMBL" id="CP044222">
    <property type="protein sequence ID" value="QEW06418.1"/>
    <property type="molecule type" value="Genomic_DNA"/>
</dbReference>
<dbReference type="InterPro" id="IPR004099">
    <property type="entry name" value="Pyr_nucl-diS_OxRdtase_dimer"/>
</dbReference>
<evidence type="ECO:0000256" key="2">
    <source>
        <dbReference type="ARBA" id="ARBA00022630"/>
    </source>
</evidence>
<dbReference type="PRINTS" id="PR00411">
    <property type="entry name" value="PNDRDTASEI"/>
</dbReference>
<feature type="domain" description="FAD/NAD(P)-binding" evidence="8">
    <location>
        <begin position="7"/>
        <end position="318"/>
    </location>
</feature>
<keyword evidence="5" id="KW-0547">Nucleotide-binding</keyword>
<dbReference type="GO" id="GO:0003955">
    <property type="term" value="F:NAD(P)H dehydrogenase (quinone) activity"/>
    <property type="evidence" value="ECO:0007669"/>
    <property type="project" value="TreeGrafter"/>
</dbReference>
<dbReference type="GO" id="GO:0050660">
    <property type="term" value="F:flavin adenine dinucleotide binding"/>
    <property type="evidence" value="ECO:0007669"/>
    <property type="project" value="TreeGrafter"/>
</dbReference>
<dbReference type="SUPFAM" id="SSF55424">
    <property type="entry name" value="FAD/NAD-linked reductases, dimerisation (C-terminal) domain"/>
    <property type="match status" value="1"/>
</dbReference>
<comment type="cofactor">
    <cofactor evidence="5">
        <name>FAD</name>
        <dbReference type="ChEBI" id="CHEBI:57692"/>
    </cofactor>
    <text evidence="5">Binds 1 FAD per subunit.</text>
</comment>
<dbReference type="InterPro" id="IPR023753">
    <property type="entry name" value="FAD/NAD-binding_dom"/>
</dbReference>
<evidence type="ECO:0000256" key="1">
    <source>
        <dbReference type="ARBA" id="ARBA00007532"/>
    </source>
</evidence>
<dbReference type="Proteomes" id="UP000325606">
    <property type="component" value="Chromosome"/>
</dbReference>
<dbReference type="RefSeq" id="WP_151054741.1">
    <property type="nucleotide sequence ID" value="NZ_CP044222.1"/>
</dbReference>
<accession>A0A5J6LDL2</accession>
<dbReference type="Gene3D" id="3.30.390.30">
    <property type="match status" value="1"/>
</dbReference>
<protein>
    <submittedName>
        <fullName evidence="9">Dihydrolipoyl dehydrogenase</fullName>
        <ecNumber evidence="9">1.8.1.4</ecNumber>
    </submittedName>
</protein>
<sequence length="471" mass="50779">MTARKQDVIIIGAGSAGLAAVRQVSKQTDRFILINDGPYGTTCARVGCMPSKALIEAANAFHARKKAEAFGIRGSEHLEIDIPAVMRRVRELRDRFVGGVLKSTKELGERSLAGHAHLLGPNQVQVGDEIFHAQRIILATGSSPVVPGPWQALGNRLLTTDTFFELETLPKRMAVIGLGAIGVEMAQALARLGVEVHAFGINDQIAGVSDPVVATTLRKSLDEEFEIHTGHEVELSNTTKGVRIQAGSVDIEVDQVLAAIGRKPNLENLGLDTLGVSLNSRGMPPFNRTTMQIANLPVFIAGDMNADVSLLHEAADEGFIAGMNAMAKEPTCFQRRTPLSIVFSDPGIAAIGQRYAELNTDDCLIGRVDFASQGRALTAQRNKGVLRIYATADDARLLGAEMCSPAAEHMAHLLALAISRNLTAHDLLAMPFYHPVLEEGLRTALRDIAKKSLVKRLDLSNCNSYQTEAFN</sequence>
<evidence type="ECO:0000259" key="8">
    <source>
        <dbReference type="Pfam" id="PF07992"/>
    </source>
</evidence>
<keyword evidence="5" id="KW-0520">NAD</keyword>
<dbReference type="PANTHER" id="PTHR43014:SF4">
    <property type="entry name" value="PYRIDINE NUCLEOTIDE-DISULFIDE OXIDOREDUCTASE RCLA-RELATED"/>
    <property type="match status" value="1"/>
</dbReference>
<dbReference type="EC" id="1.8.1.4" evidence="9"/>
<keyword evidence="2" id="KW-0285">Flavoprotein</keyword>
<feature type="domain" description="Pyridine nucleotide-disulphide oxidoreductase dimerisation" evidence="7">
    <location>
        <begin position="340"/>
        <end position="444"/>
    </location>
</feature>
<feature type="binding site" evidence="5">
    <location>
        <position position="261"/>
    </location>
    <ligand>
        <name>NAD(+)</name>
        <dbReference type="ChEBI" id="CHEBI:57540"/>
    </ligand>
</feature>
<proteinExistence type="inferred from homology"/>
<comment type="similarity">
    <text evidence="1">Belongs to the class-I pyridine nucleotide-disulfide oxidoreductase family.</text>
</comment>
<name>A0A5J6LDL2_9GAMM</name>
<dbReference type="NCBIfam" id="NF004939">
    <property type="entry name" value="PRK06292.1-1"/>
    <property type="match status" value="1"/>
</dbReference>
<evidence type="ECO:0000256" key="3">
    <source>
        <dbReference type="ARBA" id="ARBA00022827"/>
    </source>
</evidence>
<evidence type="ECO:0000256" key="5">
    <source>
        <dbReference type="PIRSR" id="PIRSR000350-3"/>
    </source>
</evidence>
<dbReference type="PRINTS" id="PR00368">
    <property type="entry name" value="FADPNR"/>
</dbReference>
<dbReference type="InterPro" id="IPR016156">
    <property type="entry name" value="FAD/NAD-linked_Rdtase_dimer_sf"/>
</dbReference>
<evidence type="ECO:0000313" key="9">
    <source>
        <dbReference type="EMBL" id="QEW06418.1"/>
    </source>
</evidence>
<keyword evidence="10" id="KW-1185">Reference proteome</keyword>
<feature type="binding site" evidence="5">
    <location>
        <position position="52"/>
    </location>
    <ligand>
        <name>FAD</name>
        <dbReference type="ChEBI" id="CHEBI:57692"/>
    </ligand>
</feature>
<feature type="binding site" evidence="5">
    <location>
        <begin position="140"/>
        <end position="142"/>
    </location>
    <ligand>
        <name>FAD</name>
        <dbReference type="ChEBI" id="CHEBI:57692"/>
    </ligand>
</feature>
<dbReference type="KEGG" id="nik:F5I99_07805"/>